<gene>
    <name evidence="7" type="ORF">DdX_13877</name>
</gene>
<dbReference type="PANTHER" id="PTHR22950:SF193">
    <property type="entry name" value="AMINO ACID TRANSPORTER TRANSMEMBRANE DOMAIN-CONTAINING PROTEIN"/>
    <property type="match status" value="1"/>
</dbReference>
<evidence type="ECO:0000256" key="1">
    <source>
        <dbReference type="ARBA" id="ARBA00004141"/>
    </source>
</evidence>
<dbReference type="Pfam" id="PF01490">
    <property type="entry name" value="Aa_trans"/>
    <property type="match status" value="2"/>
</dbReference>
<evidence type="ECO:0000256" key="3">
    <source>
        <dbReference type="ARBA" id="ARBA00022989"/>
    </source>
</evidence>
<keyword evidence="2 5" id="KW-0812">Transmembrane</keyword>
<keyword evidence="8" id="KW-1185">Reference proteome</keyword>
<feature type="transmembrane region" description="Helical" evidence="5">
    <location>
        <begin position="85"/>
        <end position="105"/>
    </location>
</feature>
<proteinExistence type="predicted"/>
<feature type="domain" description="Amino acid transporter transmembrane" evidence="6">
    <location>
        <begin position="350"/>
        <end position="397"/>
    </location>
</feature>
<evidence type="ECO:0000313" key="8">
    <source>
        <dbReference type="Proteomes" id="UP001201812"/>
    </source>
</evidence>
<evidence type="ECO:0000256" key="2">
    <source>
        <dbReference type="ARBA" id="ARBA00022692"/>
    </source>
</evidence>
<evidence type="ECO:0000256" key="5">
    <source>
        <dbReference type="SAM" id="Phobius"/>
    </source>
</evidence>
<dbReference type="GO" id="GO:0005774">
    <property type="term" value="C:vacuolar membrane"/>
    <property type="evidence" value="ECO:0007669"/>
    <property type="project" value="TreeGrafter"/>
</dbReference>
<keyword evidence="4 5" id="KW-0472">Membrane</keyword>
<feature type="transmembrane region" description="Helical" evidence="5">
    <location>
        <begin position="135"/>
        <end position="154"/>
    </location>
</feature>
<feature type="transmembrane region" description="Helical" evidence="5">
    <location>
        <begin position="236"/>
        <end position="259"/>
    </location>
</feature>
<feature type="transmembrane region" description="Helical" evidence="5">
    <location>
        <begin position="271"/>
        <end position="291"/>
    </location>
</feature>
<keyword evidence="3 5" id="KW-1133">Transmembrane helix</keyword>
<sequence>MSYSLQAFVQFAFCRQSKVERPTAGGAASGRFLLVRSSKARAVGKVSVVTSSSMGCSDDAICVQEVSKIIELTSEFELDIYVTEMWTFGGIVGNVVFISFLSYLLDAEQYNLETVKFVNDRIQFTPPHLGLFGDLLLDALTIALFSYALHLHMVKDSGKKHKYDVDDRQSLHTYRLIFSSPSMSSTIQHSNSTVPFCSTSFSDWKGHSKLDYGGVAYEACAHSFRFLRPYKNLAKAIVNTAILGLQLGICSVFYVFMALHMKEIFDDETSFKVSATSWMFIIFPPVLLISFLRSMRMIIIFIGNVLMIGAFKFILQSRPCDVPMSWITNFDGVMTACGSILYSFEGQAMGMIGPGCLSLPLAFKQAGLWTAFGLVFAFGFLNNHCMLHLVHCSQHLSKR</sequence>
<feature type="domain" description="Amino acid transporter transmembrane" evidence="6">
    <location>
        <begin position="205"/>
        <end position="349"/>
    </location>
</feature>
<evidence type="ECO:0000313" key="7">
    <source>
        <dbReference type="EMBL" id="KAI1705119.1"/>
    </source>
</evidence>
<name>A0AAD4MSX2_9BILA</name>
<feature type="transmembrane region" description="Helical" evidence="5">
    <location>
        <begin position="298"/>
        <end position="315"/>
    </location>
</feature>
<dbReference type="InterPro" id="IPR013057">
    <property type="entry name" value="AA_transpt_TM"/>
</dbReference>
<protein>
    <submittedName>
        <fullName evidence="7">Transmembrane amino acid transporter protein domain-containing protein</fullName>
    </submittedName>
</protein>
<reference evidence="7" key="1">
    <citation type="submission" date="2022-01" db="EMBL/GenBank/DDBJ databases">
        <title>Genome Sequence Resource for Two Populations of Ditylenchus destructor, the Migratory Endoparasitic Phytonematode.</title>
        <authorList>
            <person name="Zhang H."/>
            <person name="Lin R."/>
            <person name="Xie B."/>
        </authorList>
    </citation>
    <scope>NUCLEOTIDE SEQUENCE</scope>
    <source>
        <strain evidence="7">BazhouSP</strain>
    </source>
</reference>
<accession>A0AAD4MSX2</accession>
<dbReference type="AlphaFoldDB" id="A0AAD4MSX2"/>
<dbReference type="EMBL" id="JAKKPZ010000060">
    <property type="protein sequence ID" value="KAI1705119.1"/>
    <property type="molecule type" value="Genomic_DNA"/>
</dbReference>
<comment type="caution">
    <text evidence="7">The sequence shown here is derived from an EMBL/GenBank/DDBJ whole genome shotgun (WGS) entry which is preliminary data.</text>
</comment>
<evidence type="ECO:0000256" key="4">
    <source>
        <dbReference type="ARBA" id="ARBA00023136"/>
    </source>
</evidence>
<evidence type="ECO:0000259" key="6">
    <source>
        <dbReference type="Pfam" id="PF01490"/>
    </source>
</evidence>
<organism evidence="7 8">
    <name type="scientific">Ditylenchus destructor</name>
    <dbReference type="NCBI Taxonomy" id="166010"/>
    <lineage>
        <taxon>Eukaryota</taxon>
        <taxon>Metazoa</taxon>
        <taxon>Ecdysozoa</taxon>
        <taxon>Nematoda</taxon>
        <taxon>Chromadorea</taxon>
        <taxon>Rhabditida</taxon>
        <taxon>Tylenchina</taxon>
        <taxon>Tylenchomorpha</taxon>
        <taxon>Sphaerularioidea</taxon>
        <taxon>Anguinidae</taxon>
        <taxon>Anguininae</taxon>
        <taxon>Ditylenchus</taxon>
    </lineage>
</organism>
<dbReference type="PANTHER" id="PTHR22950">
    <property type="entry name" value="AMINO ACID TRANSPORTER"/>
    <property type="match status" value="1"/>
</dbReference>
<dbReference type="Proteomes" id="UP001201812">
    <property type="component" value="Unassembled WGS sequence"/>
</dbReference>
<comment type="subcellular location">
    <subcellularLocation>
        <location evidence="1">Membrane</location>
        <topology evidence="1">Multi-pass membrane protein</topology>
    </subcellularLocation>
</comment>
<feature type="transmembrane region" description="Helical" evidence="5">
    <location>
        <begin position="368"/>
        <end position="390"/>
    </location>
</feature>
<dbReference type="GO" id="GO:0015179">
    <property type="term" value="F:L-amino acid transmembrane transporter activity"/>
    <property type="evidence" value="ECO:0007669"/>
    <property type="project" value="TreeGrafter"/>
</dbReference>